<dbReference type="InterPro" id="IPR016040">
    <property type="entry name" value="NAD(P)-bd_dom"/>
</dbReference>
<protein>
    <submittedName>
        <fullName evidence="2">NmrA family transcriptional regulator</fullName>
    </submittedName>
</protein>
<dbReference type="Proteomes" id="UP000273611">
    <property type="component" value="Unassembled WGS sequence"/>
</dbReference>
<evidence type="ECO:0000259" key="1">
    <source>
        <dbReference type="Pfam" id="PF13460"/>
    </source>
</evidence>
<dbReference type="RefSeq" id="WP_052213333.1">
    <property type="nucleotide sequence ID" value="NZ_BMFI01000002.1"/>
</dbReference>
<organism evidence="2 3">
    <name type="scientific">Rhizobium anhuiense</name>
    <dbReference type="NCBI Taxonomy" id="1184720"/>
    <lineage>
        <taxon>Bacteria</taxon>
        <taxon>Pseudomonadati</taxon>
        <taxon>Pseudomonadota</taxon>
        <taxon>Alphaproteobacteria</taxon>
        <taxon>Hyphomicrobiales</taxon>
        <taxon>Rhizobiaceae</taxon>
        <taxon>Rhizobium/Agrobacterium group</taxon>
        <taxon>Rhizobium</taxon>
    </lineage>
</organism>
<dbReference type="PANTHER" id="PTHR43162">
    <property type="match status" value="1"/>
</dbReference>
<sequence>MFVIFGATGKVGKATITKLSAEGAPVRAVLRDPGKAAPLAALGCEIAIAEIGDADAMAGAMRNATAVQLICPINPHAADVRRQMLRSIERMADAIDAARPPRVLAISDYGAHLTIDTGITSLFHAMEERFRQCATEMVFLRSAEHMENWARYLKIAGETGIMPSMHQPLSRPFPTVSAADIGGMAADLLLAGEEHGHSPRIVHGEGPREYTALEIAAALGRLMTRSVVARELPRADWPATLTRAGLSYNYADLIVRLADVHNKGLIGVEAGDGEIRRGRTDLSAALELFLPHAPRAEVVDHVRRGEEPNQGW</sequence>
<dbReference type="SUPFAM" id="SSF51735">
    <property type="entry name" value="NAD(P)-binding Rossmann-fold domains"/>
    <property type="match status" value="1"/>
</dbReference>
<name>A0A432NZ72_9HYPH</name>
<evidence type="ECO:0000313" key="2">
    <source>
        <dbReference type="EMBL" id="RUM04942.1"/>
    </source>
</evidence>
<dbReference type="PANTHER" id="PTHR43162:SF1">
    <property type="entry name" value="PRESTALK A DIFFERENTIATION PROTEIN A"/>
    <property type="match status" value="1"/>
</dbReference>
<proteinExistence type="predicted"/>
<comment type="caution">
    <text evidence="2">The sequence shown here is derived from an EMBL/GenBank/DDBJ whole genome shotgun (WGS) entry which is preliminary data.</text>
</comment>
<dbReference type="Gene3D" id="3.40.50.720">
    <property type="entry name" value="NAD(P)-binding Rossmann-like Domain"/>
    <property type="match status" value="1"/>
</dbReference>
<evidence type="ECO:0000313" key="3">
    <source>
        <dbReference type="Proteomes" id="UP000273611"/>
    </source>
</evidence>
<accession>A0A432NZ72</accession>
<dbReference type="AlphaFoldDB" id="A0A432NZ72"/>
<dbReference type="Pfam" id="PF13460">
    <property type="entry name" value="NAD_binding_10"/>
    <property type="match status" value="1"/>
</dbReference>
<dbReference type="InterPro" id="IPR051604">
    <property type="entry name" value="Ergot_Alk_Oxidoreductase"/>
</dbReference>
<reference evidence="2 3" key="1">
    <citation type="journal article" date="2015" name="Int. J. Syst. Evol. Microbiol.">
        <title>Rhizobium anhuiense sp. nov., isolated from effective nodules of Vicia faba and Pisum sativum.</title>
        <authorList>
            <person name="Zhang Y.J."/>
            <person name="Zheng W.T."/>
            <person name="Everall I."/>
            <person name="Young J.P."/>
            <person name="Zhang X.X."/>
            <person name="Tian C.F."/>
            <person name="Sui X.H."/>
            <person name="Wang E.T."/>
            <person name="Chen W.X."/>
        </authorList>
    </citation>
    <scope>NUCLEOTIDE SEQUENCE [LARGE SCALE GENOMIC DNA]</scope>
    <source>
        <strain evidence="2 3">CCBAU 23252</strain>
    </source>
</reference>
<feature type="domain" description="NAD(P)-binding" evidence="1">
    <location>
        <begin position="6"/>
        <end position="114"/>
    </location>
</feature>
<dbReference type="InterPro" id="IPR036291">
    <property type="entry name" value="NAD(P)-bd_dom_sf"/>
</dbReference>
<dbReference type="Gene3D" id="3.90.25.10">
    <property type="entry name" value="UDP-galactose 4-epimerase, domain 1"/>
    <property type="match status" value="1"/>
</dbReference>
<gene>
    <name evidence="2" type="ORF">EEQ99_05435</name>
</gene>
<dbReference type="EMBL" id="RIBW01000001">
    <property type="protein sequence ID" value="RUM04942.1"/>
    <property type="molecule type" value="Genomic_DNA"/>
</dbReference>